<dbReference type="EMBL" id="JWIO01000004">
    <property type="protein sequence ID" value="KLL12453.1"/>
    <property type="molecule type" value="Genomic_DNA"/>
</dbReference>
<dbReference type="PANTHER" id="PTHR33371">
    <property type="entry name" value="INTERMEMBRANE PHOSPHOLIPID TRANSPORT SYSTEM BINDING PROTEIN MLAD-RELATED"/>
    <property type="match status" value="1"/>
</dbReference>
<feature type="domain" description="Mammalian cell entry C-terminal" evidence="3">
    <location>
        <begin position="125"/>
        <end position="341"/>
    </location>
</feature>
<dbReference type="InterPro" id="IPR003399">
    <property type="entry name" value="Mce/MlaD"/>
</dbReference>
<evidence type="ECO:0008006" key="6">
    <source>
        <dbReference type="Google" id="ProtNLM"/>
    </source>
</evidence>
<protein>
    <recommendedName>
        <fullName evidence="6">Virulence factor Mce family protein</fullName>
    </recommendedName>
</protein>
<name>A0ABR5F751_9ACTN</name>
<evidence type="ECO:0000313" key="5">
    <source>
        <dbReference type="Proteomes" id="UP000035425"/>
    </source>
</evidence>
<comment type="caution">
    <text evidence="4">The sequence shown here is derived from an EMBL/GenBank/DDBJ whole genome shotgun (WGS) entry which is preliminary data.</text>
</comment>
<dbReference type="InterPro" id="IPR052336">
    <property type="entry name" value="MlaD_Phospholipid_Transporter"/>
</dbReference>
<dbReference type="Proteomes" id="UP000035425">
    <property type="component" value="Unassembled WGS sequence"/>
</dbReference>
<sequence>MQTSMFGRVRLRLYALILIAVVSGFGALCIAAYQQAFISTVDVTLRADRTGLQMYRGNRVQLRGVDVGHVGSMTRTEDGRSVLITLKMDPDKMKDIPANVGVQLNQLTAFGAKSVELTYPEHPTTRTLQAGDQVGGDRVAVEVNTLFDHLQRILDTASPAKVSAVLGNLAGALQGRGDELGQTGADLAAYLNKFNENLPQLQSDFSRTADVANLYADIAPDLSHILESVTVTSRTLVEQQAQLDSFLFQVSKTGNQGGVFFGQNADALVSVVQNALPTTALLKRYSPEFACLLQGIDKADKQMLATQDKVPGITGLVQFEPGDVMYKNPQNLPNMSADIGPKCYGLPHYDGRVVPTEATKDFDKGGEANPYPGDNRLRVGDPPLVVQLFGPLAGAPLTDQETAQLQGGTR</sequence>
<keyword evidence="1" id="KW-1133">Transmembrane helix</keyword>
<keyword evidence="1" id="KW-0812">Transmembrane</keyword>
<dbReference type="InterPro" id="IPR024516">
    <property type="entry name" value="Mce_C"/>
</dbReference>
<dbReference type="Pfam" id="PF02470">
    <property type="entry name" value="MlaD"/>
    <property type="match status" value="1"/>
</dbReference>
<dbReference type="RefSeq" id="WP_047221748.1">
    <property type="nucleotide sequence ID" value="NZ_JWIO01000004.1"/>
</dbReference>
<evidence type="ECO:0000256" key="1">
    <source>
        <dbReference type="SAM" id="Phobius"/>
    </source>
</evidence>
<dbReference type="Pfam" id="PF11887">
    <property type="entry name" value="Mce4_CUP1"/>
    <property type="match status" value="1"/>
</dbReference>
<evidence type="ECO:0000259" key="2">
    <source>
        <dbReference type="Pfam" id="PF02470"/>
    </source>
</evidence>
<dbReference type="PANTHER" id="PTHR33371:SF19">
    <property type="entry name" value="MCE-FAMILY PROTEIN MCE4A"/>
    <property type="match status" value="1"/>
</dbReference>
<gene>
    <name evidence="4" type="ORF">FrCorBMG51_03905</name>
</gene>
<accession>A0ABR5F751</accession>
<evidence type="ECO:0000313" key="4">
    <source>
        <dbReference type="EMBL" id="KLL12453.1"/>
    </source>
</evidence>
<keyword evidence="1" id="KW-0472">Membrane</keyword>
<evidence type="ECO:0000259" key="3">
    <source>
        <dbReference type="Pfam" id="PF11887"/>
    </source>
</evidence>
<dbReference type="NCBIfam" id="TIGR00996">
    <property type="entry name" value="Mtu_fam_mce"/>
    <property type="match status" value="1"/>
</dbReference>
<reference evidence="4 5" key="1">
    <citation type="submission" date="2014-12" db="EMBL/GenBank/DDBJ databases">
        <title>Frankia sp. BMG5.1 draft genome.</title>
        <authorList>
            <person name="Gtari M."/>
            <person name="Ghodhbane-Gtari F."/>
            <person name="Nouioui I."/>
            <person name="Ktari A."/>
            <person name="Hezbri K."/>
            <person name="Mimouni W."/>
            <person name="Sbissi I."/>
            <person name="Ayari A."/>
            <person name="Yamanaka T."/>
            <person name="Normand P."/>
            <person name="Tisa L.S."/>
            <person name="Boudabous A."/>
        </authorList>
    </citation>
    <scope>NUCLEOTIDE SEQUENCE [LARGE SCALE GENOMIC DNA]</scope>
    <source>
        <strain evidence="4 5">BMG5.1</strain>
    </source>
</reference>
<proteinExistence type="predicted"/>
<dbReference type="InterPro" id="IPR005693">
    <property type="entry name" value="Mce"/>
</dbReference>
<organism evidence="4 5">
    <name type="scientific">Protofrankia coriariae</name>
    <dbReference type="NCBI Taxonomy" id="1562887"/>
    <lineage>
        <taxon>Bacteria</taxon>
        <taxon>Bacillati</taxon>
        <taxon>Actinomycetota</taxon>
        <taxon>Actinomycetes</taxon>
        <taxon>Frankiales</taxon>
        <taxon>Frankiaceae</taxon>
        <taxon>Protofrankia</taxon>
    </lineage>
</organism>
<feature type="domain" description="Mce/MlaD" evidence="2">
    <location>
        <begin position="40"/>
        <end position="119"/>
    </location>
</feature>
<feature type="transmembrane region" description="Helical" evidence="1">
    <location>
        <begin position="12"/>
        <end position="33"/>
    </location>
</feature>
<keyword evidence="5" id="KW-1185">Reference proteome</keyword>